<protein>
    <recommendedName>
        <fullName evidence="1">Cyanovirin-N domain-containing protein</fullName>
    </recommendedName>
</protein>
<feature type="domain" description="Cyanovirin-N" evidence="1">
    <location>
        <begin position="13"/>
        <end position="130"/>
    </location>
</feature>
<comment type="caution">
    <text evidence="2">The sequence shown here is derived from an EMBL/GenBank/DDBJ whole genome shotgun (WGS) entry which is preliminary data.</text>
</comment>
<proteinExistence type="predicted"/>
<dbReference type="Proteomes" id="UP001390339">
    <property type="component" value="Unassembled WGS sequence"/>
</dbReference>
<evidence type="ECO:0000259" key="1">
    <source>
        <dbReference type="Pfam" id="PF08881"/>
    </source>
</evidence>
<dbReference type="Gene3D" id="2.30.60.10">
    <property type="entry name" value="Cyanovirin-N"/>
    <property type="match status" value="1"/>
</dbReference>
<dbReference type="InterPro" id="IPR011058">
    <property type="entry name" value="Cyanovirin-N"/>
</dbReference>
<dbReference type="Pfam" id="PF08881">
    <property type="entry name" value="CVNH"/>
    <property type="match status" value="1"/>
</dbReference>
<evidence type="ECO:0000313" key="3">
    <source>
        <dbReference type="Proteomes" id="UP001390339"/>
    </source>
</evidence>
<sequence>MSSLTLASTGSNFSLTCNNIWINDKDLELWNILYVQAECGTGHAGEADHCALLDLNKCLGNNGGYLASEKDGDFLTKGNCTGLSCDYNSNGGDPTFRCSCPHKENDGNIAWSSSWSHLDDYIANSFGSLTCFGSPSIDCDPISQE</sequence>
<dbReference type="InterPro" id="IPR036673">
    <property type="entry name" value="Cyanovirin-N_sf"/>
</dbReference>
<gene>
    <name evidence="2" type="ORF">PGQ11_004843</name>
</gene>
<evidence type="ECO:0000313" key="2">
    <source>
        <dbReference type="EMBL" id="KAK8874329.1"/>
    </source>
</evidence>
<accession>A0ABR2J953</accession>
<keyword evidence="3" id="KW-1185">Reference proteome</keyword>
<dbReference type="SUPFAM" id="SSF51322">
    <property type="entry name" value="Cyanovirin-N"/>
    <property type="match status" value="1"/>
</dbReference>
<organism evidence="2 3">
    <name type="scientific">Apiospora arundinis</name>
    <dbReference type="NCBI Taxonomy" id="335852"/>
    <lineage>
        <taxon>Eukaryota</taxon>
        <taxon>Fungi</taxon>
        <taxon>Dikarya</taxon>
        <taxon>Ascomycota</taxon>
        <taxon>Pezizomycotina</taxon>
        <taxon>Sordariomycetes</taxon>
        <taxon>Xylariomycetidae</taxon>
        <taxon>Amphisphaeriales</taxon>
        <taxon>Apiosporaceae</taxon>
        <taxon>Apiospora</taxon>
    </lineage>
</organism>
<name>A0ABR2J953_9PEZI</name>
<dbReference type="EMBL" id="JAPCWZ010000003">
    <property type="protein sequence ID" value="KAK8874329.1"/>
    <property type="molecule type" value="Genomic_DNA"/>
</dbReference>
<reference evidence="2 3" key="1">
    <citation type="journal article" date="2024" name="IMA Fungus">
        <title>Apiospora arundinis, a panoply of carbohydrate-active enzymes and secondary metabolites.</title>
        <authorList>
            <person name="Sorensen T."/>
            <person name="Petersen C."/>
            <person name="Muurmann A.T."/>
            <person name="Christiansen J.V."/>
            <person name="Brundto M.L."/>
            <person name="Overgaard C.K."/>
            <person name="Boysen A.T."/>
            <person name="Wollenberg R.D."/>
            <person name="Larsen T.O."/>
            <person name="Sorensen J.L."/>
            <person name="Nielsen K.L."/>
            <person name="Sondergaard T.E."/>
        </authorList>
    </citation>
    <scope>NUCLEOTIDE SEQUENCE [LARGE SCALE GENOMIC DNA]</scope>
    <source>
        <strain evidence="2 3">AAU 773</strain>
    </source>
</reference>